<dbReference type="SUPFAM" id="SSF51679">
    <property type="entry name" value="Bacterial luciferase-like"/>
    <property type="match status" value="1"/>
</dbReference>
<accession>M0JZ52</accession>
<dbReference type="GO" id="GO:0004497">
    <property type="term" value="F:monooxygenase activity"/>
    <property type="evidence" value="ECO:0007669"/>
    <property type="project" value="UniProtKB-KW"/>
</dbReference>
<feature type="region of interest" description="Disordered" evidence="1">
    <location>
        <begin position="36"/>
        <end position="61"/>
    </location>
</feature>
<keyword evidence="2" id="KW-0503">Monooxygenase</keyword>
<organism evidence="2 3">
    <name type="scientific">Haloarcula marismortui ATCC 33799</name>
    <dbReference type="NCBI Taxonomy" id="662475"/>
    <lineage>
        <taxon>Archaea</taxon>
        <taxon>Methanobacteriati</taxon>
        <taxon>Methanobacteriota</taxon>
        <taxon>Stenosarchaea group</taxon>
        <taxon>Halobacteria</taxon>
        <taxon>Halobacteriales</taxon>
        <taxon>Haloarculaceae</taxon>
        <taxon>Haloarcula</taxon>
    </lineage>
</organism>
<keyword evidence="3" id="KW-1185">Reference proteome</keyword>
<evidence type="ECO:0000313" key="3">
    <source>
        <dbReference type="Proteomes" id="UP000011687"/>
    </source>
</evidence>
<dbReference type="Proteomes" id="UP000011687">
    <property type="component" value="Unassembled WGS sequence"/>
</dbReference>
<dbReference type="InterPro" id="IPR036661">
    <property type="entry name" value="Luciferase-like_sf"/>
</dbReference>
<reference evidence="2 3" key="1">
    <citation type="journal article" date="2014" name="PLoS Genet.">
        <title>Phylogenetically driven sequencing of extremely halophilic archaea reveals strategies for static and dynamic osmo-response.</title>
        <authorList>
            <person name="Becker E.A."/>
            <person name="Seitzer P.M."/>
            <person name="Tritt A."/>
            <person name="Larsen D."/>
            <person name="Krusor M."/>
            <person name="Yao A.I."/>
            <person name="Wu D."/>
            <person name="Madern D."/>
            <person name="Eisen J.A."/>
            <person name="Darling A.E."/>
            <person name="Facciotti M.T."/>
        </authorList>
    </citation>
    <scope>NUCLEOTIDE SEQUENCE [LARGE SCALE GENOMIC DNA]</scope>
    <source>
        <strain evidence="2 3">ATCC 33799</strain>
    </source>
</reference>
<gene>
    <name evidence="2" type="ORF">C435_16580</name>
</gene>
<evidence type="ECO:0000313" key="2">
    <source>
        <dbReference type="EMBL" id="EMA13224.1"/>
    </source>
</evidence>
<comment type="caution">
    <text evidence="2">The sequence shown here is derived from an EMBL/GenBank/DDBJ whole genome shotgun (WGS) entry which is preliminary data.</text>
</comment>
<dbReference type="GO" id="GO:0016705">
    <property type="term" value="F:oxidoreductase activity, acting on paired donors, with incorporation or reduction of molecular oxygen"/>
    <property type="evidence" value="ECO:0007669"/>
    <property type="project" value="InterPro"/>
</dbReference>
<dbReference type="AlphaFoldDB" id="M0JZ52"/>
<keyword evidence="2" id="KW-0560">Oxidoreductase</keyword>
<dbReference type="Gene3D" id="3.20.20.30">
    <property type="entry name" value="Luciferase-like domain"/>
    <property type="match status" value="1"/>
</dbReference>
<dbReference type="PATRIC" id="fig|662475.6.peg.3237"/>
<evidence type="ECO:0000256" key="1">
    <source>
        <dbReference type="SAM" id="MobiDB-lite"/>
    </source>
</evidence>
<name>M0JZ52_9EURY</name>
<sequence>MNAVCGETDDESARLRAVTNASFERMERVVVGTPPSVEEATDELGAVPEPTPATLDAGEWPQAISDSPDTLNDFPEQLSDRVGIDEVIIRHVVCNHADALQSNELFADRVDLTPR</sequence>
<protein>
    <submittedName>
        <fullName evidence="2">Alkanal monooxygenase-like protein</fullName>
    </submittedName>
</protein>
<proteinExistence type="predicted"/>
<dbReference type="EMBL" id="AOLS01000092">
    <property type="protein sequence ID" value="EMA13224.1"/>
    <property type="molecule type" value="Genomic_DNA"/>
</dbReference>